<evidence type="ECO:0000256" key="1">
    <source>
        <dbReference type="SAM" id="MobiDB-lite"/>
    </source>
</evidence>
<organism evidence="2 3">
    <name type="scientific">Desulfobacca acetoxidans (strain ATCC 700848 / DSM 11109 / ASRB2)</name>
    <dbReference type="NCBI Taxonomy" id="880072"/>
    <lineage>
        <taxon>Bacteria</taxon>
        <taxon>Pseudomonadati</taxon>
        <taxon>Thermodesulfobacteriota</taxon>
        <taxon>Desulfobaccia</taxon>
        <taxon>Desulfobaccales</taxon>
        <taxon>Desulfobaccaceae</taxon>
        <taxon>Desulfobacca</taxon>
    </lineage>
</organism>
<proteinExistence type="predicted"/>
<dbReference type="STRING" id="880072.Desac_2261"/>
<dbReference type="RefSeq" id="WP_013707194.1">
    <property type="nucleotide sequence ID" value="NC_015388.1"/>
</dbReference>
<feature type="compositionally biased region" description="Basic and acidic residues" evidence="1">
    <location>
        <begin position="156"/>
        <end position="169"/>
    </location>
</feature>
<feature type="region of interest" description="Disordered" evidence="1">
    <location>
        <begin position="156"/>
        <end position="181"/>
    </location>
</feature>
<dbReference type="EMBL" id="CP002629">
    <property type="protein sequence ID" value="AEB10085.1"/>
    <property type="molecule type" value="Genomic_DNA"/>
</dbReference>
<dbReference type="InterPro" id="IPR035958">
    <property type="entry name" value="SecB-like_sf"/>
</dbReference>
<dbReference type="HOGENOM" id="CLU_1486769_0_0_7"/>
<keyword evidence="3" id="KW-1185">Reference proteome</keyword>
<dbReference type="SUPFAM" id="SSF54611">
    <property type="entry name" value="SecB-like"/>
    <property type="match status" value="1"/>
</dbReference>
<accession>F2NFG6</accession>
<dbReference type="Gene3D" id="3.10.420.10">
    <property type="entry name" value="SecB-like"/>
    <property type="match status" value="1"/>
</dbReference>
<sequence length="181" mass="20181">MTAKGNDKSIKEGSGLDFKVIQRVAEKASLEDIFLIDAEIKSDPVHRDGRGATLRLVFGSDIRPKGSIDKLAVLCNFLVSAVKEGDKEDFSLEIKATFSVNYKIHSPDTFSASDIEMFAKINPIYNCWPYWREFVQNITARMGLPTLTIPLFKISKPMEDSGNPEEKSSKASNRKSTSKSE</sequence>
<name>F2NFG6_DESAR</name>
<dbReference type="AlphaFoldDB" id="F2NFG6"/>
<dbReference type="OrthoDB" id="5518794at2"/>
<dbReference type="KEGG" id="dao:Desac_2261"/>
<evidence type="ECO:0000313" key="3">
    <source>
        <dbReference type="Proteomes" id="UP000000483"/>
    </source>
</evidence>
<gene>
    <name evidence="2" type="ordered locus">Desac_2261</name>
</gene>
<reference evidence="2 3" key="1">
    <citation type="journal article" date="2011" name="Stand. Genomic Sci.">
        <title>Complete genome sequence of the acetate-degrading sulfate reducer Desulfobacca acetoxidans type strain (ASRB2).</title>
        <authorList>
            <person name="Goker M."/>
            <person name="Teshima H."/>
            <person name="Lapidus A."/>
            <person name="Nolan M."/>
            <person name="Lucas S."/>
            <person name="Hammon N."/>
            <person name="Deshpande S."/>
            <person name="Cheng J.F."/>
            <person name="Tapia R."/>
            <person name="Han C."/>
            <person name="Goodwin L."/>
            <person name="Pitluck S."/>
            <person name="Huntemann M."/>
            <person name="Liolios K."/>
            <person name="Ivanova N."/>
            <person name="Pagani I."/>
            <person name="Mavromatis K."/>
            <person name="Ovchinikova G."/>
            <person name="Pati A."/>
            <person name="Chen A."/>
            <person name="Palaniappan K."/>
            <person name="Land M."/>
            <person name="Hauser L."/>
            <person name="Brambilla E.M."/>
            <person name="Rohde M."/>
            <person name="Spring S."/>
            <person name="Detter J.C."/>
            <person name="Woyke T."/>
            <person name="Bristow J."/>
            <person name="Eisen J.A."/>
            <person name="Markowitz V."/>
            <person name="Hugenholtz P."/>
            <person name="Kyrpides N.C."/>
            <person name="Klenk H.P."/>
        </authorList>
    </citation>
    <scope>NUCLEOTIDE SEQUENCE [LARGE SCALE GENOMIC DNA]</scope>
    <source>
        <strain evidence="3">ATCC 700848 / DSM 11109 / ASRB2</strain>
    </source>
</reference>
<feature type="compositionally biased region" description="Basic residues" evidence="1">
    <location>
        <begin position="172"/>
        <end position="181"/>
    </location>
</feature>
<dbReference type="Proteomes" id="UP000000483">
    <property type="component" value="Chromosome"/>
</dbReference>
<evidence type="ECO:0008006" key="4">
    <source>
        <dbReference type="Google" id="ProtNLM"/>
    </source>
</evidence>
<reference evidence="3" key="2">
    <citation type="submission" date="2011-03" db="EMBL/GenBank/DDBJ databases">
        <title>The complete genome of Desulfobacca acetoxidans DSM 11109.</title>
        <authorList>
            <consortium name="US DOE Joint Genome Institute (JGI-PGF)"/>
            <person name="Lucas S."/>
            <person name="Copeland A."/>
            <person name="Lapidus A."/>
            <person name="Bruce D."/>
            <person name="Goodwin L."/>
            <person name="Pitluck S."/>
            <person name="Peters L."/>
            <person name="Kyrpides N."/>
            <person name="Mavromatis K."/>
            <person name="Ivanova N."/>
            <person name="Ovchinnikova G."/>
            <person name="Teshima H."/>
            <person name="Detter J.C."/>
            <person name="Han C."/>
            <person name="Land M."/>
            <person name="Hauser L."/>
            <person name="Markowitz V."/>
            <person name="Cheng J.-F."/>
            <person name="Hugenholtz P."/>
            <person name="Woyke T."/>
            <person name="Wu D."/>
            <person name="Spring S."/>
            <person name="Schueler E."/>
            <person name="Brambilla E."/>
            <person name="Klenk H.-P."/>
            <person name="Eisen J.A."/>
        </authorList>
    </citation>
    <scope>NUCLEOTIDE SEQUENCE [LARGE SCALE GENOMIC DNA]</scope>
    <source>
        <strain evidence="3">ATCC 700848 / DSM 11109 / ASRB2</strain>
    </source>
</reference>
<protein>
    <recommendedName>
        <fullName evidence="4">Preprotein translocase subunit SecB</fullName>
    </recommendedName>
</protein>
<evidence type="ECO:0000313" key="2">
    <source>
        <dbReference type="EMBL" id="AEB10085.1"/>
    </source>
</evidence>